<dbReference type="GO" id="GO:0005829">
    <property type="term" value="C:cytosol"/>
    <property type="evidence" value="ECO:0007669"/>
    <property type="project" value="TreeGrafter"/>
</dbReference>
<keyword evidence="1" id="KW-0808">Transferase</keyword>
<dbReference type="PANTHER" id="PTHR43235">
    <property type="entry name" value="GLUTAMINE AMIDOTRANSFERASE PB2B2.05-RELATED"/>
    <property type="match status" value="1"/>
</dbReference>
<dbReference type="InterPro" id="IPR044668">
    <property type="entry name" value="PuuD-like"/>
</dbReference>
<dbReference type="GO" id="GO:0006598">
    <property type="term" value="P:polyamine catabolic process"/>
    <property type="evidence" value="ECO:0007669"/>
    <property type="project" value="TreeGrafter"/>
</dbReference>
<dbReference type="Gene3D" id="3.40.50.880">
    <property type="match status" value="1"/>
</dbReference>
<protein>
    <submittedName>
        <fullName evidence="1">Putative glutamine amidotransferase</fullName>
    </submittedName>
</protein>
<dbReference type="RefSeq" id="WP_242949250.1">
    <property type="nucleotide sequence ID" value="NZ_FRAH01000049.1"/>
</dbReference>
<dbReference type="SUPFAM" id="SSF52317">
    <property type="entry name" value="Class I glutamine amidotransferase-like"/>
    <property type="match status" value="1"/>
</dbReference>
<dbReference type="AlphaFoldDB" id="A0A1M6VU97"/>
<dbReference type="CDD" id="cd01745">
    <property type="entry name" value="GATase1_2"/>
    <property type="match status" value="1"/>
</dbReference>
<proteinExistence type="predicted"/>
<dbReference type="EMBL" id="FRAH01000049">
    <property type="protein sequence ID" value="SHK85122.1"/>
    <property type="molecule type" value="Genomic_DNA"/>
</dbReference>
<dbReference type="Pfam" id="PF07722">
    <property type="entry name" value="Peptidase_C26"/>
    <property type="match status" value="1"/>
</dbReference>
<keyword evidence="2" id="KW-1185">Reference proteome</keyword>
<dbReference type="PROSITE" id="PS51273">
    <property type="entry name" value="GATASE_TYPE_1"/>
    <property type="match status" value="1"/>
</dbReference>
<dbReference type="GO" id="GO:0033969">
    <property type="term" value="F:gamma-glutamyl-gamma-aminobutyrate hydrolase activity"/>
    <property type="evidence" value="ECO:0007669"/>
    <property type="project" value="TreeGrafter"/>
</dbReference>
<evidence type="ECO:0000313" key="1">
    <source>
        <dbReference type="EMBL" id="SHK85122.1"/>
    </source>
</evidence>
<dbReference type="InterPro" id="IPR029062">
    <property type="entry name" value="Class_I_gatase-like"/>
</dbReference>
<dbReference type="PANTHER" id="PTHR43235:SF1">
    <property type="entry name" value="GLUTAMINE AMIDOTRANSFERASE PB2B2.05-RELATED"/>
    <property type="match status" value="1"/>
</dbReference>
<reference evidence="1 2" key="1">
    <citation type="submission" date="2016-11" db="EMBL/GenBank/DDBJ databases">
        <authorList>
            <person name="Jaros S."/>
            <person name="Januszkiewicz K."/>
            <person name="Wedrychowicz H."/>
        </authorList>
    </citation>
    <scope>NUCLEOTIDE SEQUENCE [LARGE SCALE GENOMIC DNA]</scope>
    <source>
        <strain evidence="1 2">DSM 14214</strain>
    </source>
</reference>
<accession>A0A1M6VU97</accession>
<name>A0A1M6VU97_9FIRM</name>
<keyword evidence="1" id="KW-0315">Glutamine amidotransferase</keyword>
<evidence type="ECO:0000313" key="2">
    <source>
        <dbReference type="Proteomes" id="UP000183975"/>
    </source>
</evidence>
<organism evidence="1 2">
    <name type="scientific">Anaerotignum lactatifermentans DSM 14214</name>
    <dbReference type="NCBI Taxonomy" id="1121323"/>
    <lineage>
        <taxon>Bacteria</taxon>
        <taxon>Bacillati</taxon>
        <taxon>Bacillota</taxon>
        <taxon>Clostridia</taxon>
        <taxon>Lachnospirales</taxon>
        <taxon>Anaerotignaceae</taxon>
        <taxon>Anaerotignum</taxon>
    </lineage>
</organism>
<dbReference type="Proteomes" id="UP000183975">
    <property type="component" value="Unassembled WGS sequence"/>
</dbReference>
<dbReference type="InterPro" id="IPR011697">
    <property type="entry name" value="Peptidase_C26"/>
</dbReference>
<gene>
    <name evidence="1" type="ORF">SAMN02745138_02457</name>
</gene>
<dbReference type="GO" id="GO:0016740">
    <property type="term" value="F:transferase activity"/>
    <property type="evidence" value="ECO:0007669"/>
    <property type="project" value="UniProtKB-KW"/>
</dbReference>
<sequence>MMKKPIIGITPDYSYEKTRFKISEDYTNALLKAGGVPVLLFPGEDFPDFVDGILFTGGGDIDPLRFGEEPIRQNGQISPLRDEYELSLCKEAMKRNLPLFGVCRGMQIMNIAAGGGIYQDIEVQTGTTLKHSQQAPRPYATHSITIIPGSQLEKLWRTSKIAVNSLHHQAVSFLGKGFHACARSADGLTEAMEMPEKDFVLGVQWHPESMHTKEQEALFSHFVQAASRYHKRRTAP</sequence>